<feature type="transmembrane region" description="Helical" evidence="6">
    <location>
        <begin position="37"/>
        <end position="55"/>
    </location>
</feature>
<dbReference type="STRING" id="1122152.GCA_000425905_00179"/>
<dbReference type="eggNOG" id="COG0658">
    <property type="taxonomic scope" value="Bacteria"/>
</dbReference>
<dbReference type="Proteomes" id="UP000051931">
    <property type="component" value="Unassembled WGS sequence"/>
</dbReference>
<dbReference type="InterPro" id="IPR004477">
    <property type="entry name" value="ComEC_N"/>
</dbReference>
<proteinExistence type="predicted"/>
<reference evidence="8 9" key="1">
    <citation type="journal article" date="2015" name="Genome Announc.">
        <title>Expanding the biotechnology potential of lactobacilli through comparative genomics of 213 strains and associated genera.</title>
        <authorList>
            <person name="Sun Z."/>
            <person name="Harris H.M."/>
            <person name="McCann A."/>
            <person name="Guo C."/>
            <person name="Argimon S."/>
            <person name="Zhang W."/>
            <person name="Yang X."/>
            <person name="Jeffery I.B."/>
            <person name="Cooney J.C."/>
            <person name="Kagawa T.F."/>
            <person name="Liu W."/>
            <person name="Song Y."/>
            <person name="Salvetti E."/>
            <person name="Wrobel A."/>
            <person name="Rasinkangas P."/>
            <person name="Parkhill J."/>
            <person name="Rea M.C."/>
            <person name="O'Sullivan O."/>
            <person name="Ritari J."/>
            <person name="Douillard F.P."/>
            <person name="Paul Ross R."/>
            <person name="Yang R."/>
            <person name="Briner A.E."/>
            <person name="Felis G.E."/>
            <person name="de Vos W.M."/>
            <person name="Barrangou R."/>
            <person name="Klaenhammer T.R."/>
            <person name="Caufield P.W."/>
            <person name="Cui Y."/>
            <person name="Zhang H."/>
            <person name="O'Toole P.W."/>
        </authorList>
    </citation>
    <scope>NUCLEOTIDE SEQUENCE [LARGE SCALE GENOMIC DNA]</scope>
    <source>
        <strain evidence="8 9">DSM 15354</strain>
    </source>
</reference>
<keyword evidence="3 6" id="KW-0812">Transmembrane</keyword>
<dbReference type="GO" id="GO:0030420">
    <property type="term" value="P:establishment of competence for transformation"/>
    <property type="evidence" value="ECO:0007669"/>
    <property type="project" value="InterPro"/>
</dbReference>
<dbReference type="InterPro" id="IPR036866">
    <property type="entry name" value="RibonucZ/Hydroxyglut_hydro"/>
</dbReference>
<dbReference type="Pfam" id="PF00753">
    <property type="entry name" value="Lactamase_B"/>
    <property type="match status" value="1"/>
</dbReference>
<evidence type="ECO:0000259" key="7">
    <source>
        <dbReference type="SMART" id="SM00849"/>
    </source>
</evidence>
<evidence type="ECO:0000256" key="5">
    <source>
        <dbReference type="ARBA" id="ARBA00023136"/>
    </source>
</evidence>
<evidence type="ECO:0000313" key="8">
    <source>
        <dbReference type="EMBL" id="KRL63500.1"/>
    </source>
</evidence>
<dbReference type="PATRIC" id="fig|1122152.4.peg.756"/>
<dbReference type="CDD" id="cd07731">
    <property type="entry name" value="ComA-like_MBL-fold"/>
    <property type="match status" value="1"/>
</dbReference>
<feature type="transmembrane region" description="Helical" evidence="6">
    <location>
        <begin position="62"/>
        <end position="78"/>
    </location>
</feature>
<evidence type="ECO:0000256" key="4">
    <source>
        <dbReference type="ARBA" id="ARBA00022989"/>
    </source>
</evidence>
<dbReference type="InterPro" id="IPR004797">
    <property type="entry name" value="Competence_ComEC/Rec2"/>
</dbReference>
<keyword evidence="9" id="KW-1185">Reference proteome</keyword>
<dbReference type="PANTHER" id="PTHR30619:SF1">
    <property type="entry name" value="RECOMBINATION PROTEIN 2"/>
    <property type="match status" value="1"/>
</dbReference>
<keyword evidence="2" id="KW-1003">Cell membrane</keyword>
<feature type="domain" description="Metallo-beta-lactamase" evidence="7">
    <location>
        <begin position="505"/>
        <end position="706"/>
    </location>
</feature>
<dbReference type="PANTHER" id="PTHR30619">
    <property type="entry name" value="DNA INTERNALIZATION/COMPETENCE PROTEIN COMEC/REC2"/>
    <property type="match status" value="1"/>
</dbReference>
<evidence type="ECO:0000256" key="1">
    <source>
        <dbReference type="ARBA" id="ARBA00004651"/>
    </source>
</evidence>
<evidence type="ECO:0000313" key="9">
    <source>
        <dbReference type="Proteomes" id="UP000051931"/>
    </source>
</evidence>
<organism evidence="8 9">
    <name type="scientific">Lactobacillus psittaci DSM 15354</name>
    <dbReference type="NCBI Taxonomy" id="1122152"/>
    <lineage>
        <taxon>Bacteria</taxon>
        <taxon>Bacillati</taxon>
        <taxon>Bacillota</taxon>
        <taxon>Bacilli</taxon>
        <taxon>Lactobacillales</taxon>
        <taxon>Lactobacillaceae</taxon>
        <taxon>Lactobacillus</taxon>
    </lineage>
</organism>
<dbReference type="NCBIfam" id="TIGR00360">
    <property type="entry name" value="ComEC_N-term"/>
    <property type="match status" value="1"/>
</dbReference>
<dbReference type="NCBIfam" id="TIGR00361">
    <property type="entry name" value="ComEC_Rec2"/>
    <property type="match status" value="1"/>
</dbReference>
<dbReference type="SUPFAM" id="SSF56281">
    <property type="entry name" value="Metallo-hydrolase/oxidoreductase"/>
    <property type="match status" value="1"/>
</dbReference>
<dbReference type="InterPro" id="IPR035681">
    <property type="entry name" value="ComA-like_MBL"/>
</dbReference>
<dbReference type="Gene3D" id="3.60.15.10">
    <property type="entry name" value="Ribonuclease Z/Hydroxyacylglutathione hydrolase-like"/>
    <property type="match status" value="1"/>
</dbReference>
<feature type="transmembrane region" description="Helical" evidence="6">
    <location>
        <begin position="384"/>
        <end position="408"/>
    </location>
</feature>
<accession>A0A0R1S3E3</accession>
<feature type="transmembrane region" description="Helical" evidence="6">
    <location>
        <begin position="276"/>
        <end position="302"/>
    </location>
</feature>
<evidence type="ECO:0000256" key="6">
    <source>
        <dbReference type="SAM" id="Phobius"/>
    </source>
</evidence>
<dbReference type="RefSeq" id="WP_027825481.1">
    <property type="nucleotide sequence ID" value="NZ_AZFB01000003.1"/>
</dbReference>
<dbReference type="eggNOG" id="COG2333">
    <property type="taxonomic scope" value="Bacteria"/>
</dbReference>
<dbReference type="SMART" id="SM00849">
    <property type="entry name" value="Lactamase_B"/>
    <property type="match status" value="1"/>
</dbReference>
<keyword evidence="5 6" id="KW-0472">Membrane</keyword>
<dbReference type="InterPro" id="IPR052159">
    <property type="entry name" value="Competence_DNA_uptake"/>
</dbReference>
<dbReference type="Pfam" id="PF03772">
    <property type="entry name" value="Competence"/>
    <property type="match status" value="1"/>
</dbReference>
<keyword evidence="4 6" id="KW-1133">Transmembrane helix</keyword>
<dbReference type="InterPro" id="IPR001279">
    <property type="entry name" value="Metallo-B-lactamas"/>
</dbReference>
<dbReference type="OrthoDB" id="9761531at2"/>
<dbReference type="AlphaFoldDB" id="A0A0R1S3E3"/>
<feature type="transmembrane region" description="Helical" evidence="6">
    <location>
        <begin position="12"/>
        <end position="31"/>
    </location>
</feature>
<protein>
    <submittedName>
        <fullName evidence="8">Competence protein ComEC</fullName>
    </submittedName>
</protein>
<feature type="transmembrane region" description="Helical" evidence="6">
    <location>
        <begin position="360"/>
        <end position="378"/>
    </location>
</feature>
<gene>
    <name evidence="8" type="ORF">FC23_GL000742</name>
</gene>
<comment type="subcellular location">
    <subcellularLocation>
        <location evidence="1">Cell membrane</location>
        <topology evidence="1">Multi-pass membrane protein</topology>
    </subcellularLocation>
</comment>
<dbReference type="EMBL" id="AZFB01000003">
    <property type="protein sequence ID" value="KRL63500.1"/>
    <property type="molecule type" value="Genomic_DNA"/>
</dbReference>
<evidence type="ECO:0000256" key="2">
    <source>
        <dbReference type="ARBA" id="ARBA00022475"/>
    </source>
</evidence>
<comment type="caution">
    <text evidence="8">The sequence shown here is derived from an EMBL/GenBank/DDBJ whole genome shotgun (WGS) entry which is preliminary data.</text>
</comment>
<sequence>MQLLKTSWNSSFKPGFYFLLGLVLTTLSFLLYQASDIYQKIILWGLLLYFFSLIVKKYQPACLILSLVVASFLFLVKIDQKSNTFTLNSATTLQIYPDEVAIKDDYLTGLAHATSGSILVGIKPDATLKQAIKAGKNVLLTNLTGEVSEIEAPTNFGQFDYRKYYASKKIFQRVKLKTATSVPTSISLWTWLHYLRFKLQEYFNTFPRLLGFFASELVLGENNNAENQEVLDNYRNLGVIHLLSISGLHVAIYSLVISVICYWLKFTEEETFGICSLILLLGIFICAGQAGFVRSCLTYFLAGLLKLINRKLTAADLLGLTVIIHLLFWPRLFLSMGAILSYVLVLGLKFVQGFGEFKQAALLNFLLTPLLLFSFYQVNLLTVFFNFLVVPYFNFIVMPLVFINIFLFNAFPVISNFFEQILELSESLIGYLASKNWGTITFGKINWWQTVLLLGLAILFLTYLPYQNKTWFKFLLPGQFLLYLIIFMGIHFPLAGQVTFIDVGQGDSILITTPIFRKSYLIDTGGKLNFSKHKSRPQIEQITLPFLRAQGIDHLDGVFLSHQDADHIGDLGPLLENIQVDNLYFAKGLLANPSFRKRINHRINHTRLVELLAGDVVNGAIKFNVVYPDHPGLGKNEDSLSLTFLIQNKRWLFTGDLDQAGEERIYQKTPFKVDYFKLGHHGSKTSSSPKFLQAIQPKMVFISAGRNNRFGHPNPETLRTLSQQNLPYLSTQSYGSISYKFGFTKERFETFLGGK</sequence>
<evidence type="ECO:0000256" key="3">
    <source>
        <dbReference type="ARBA" id="ARBA00022692"/>
    </source>
</evidence>
<name>A0A0R1S3E3_9LACO</name>
<feature type="transmembrane region" description="Helical" evidence="6">
    <location>
        <begin position="445"/>
        <end position="464"/>
    </location>
</feature>
<feature type="transmembrane region" description="Helical" evidence="6">
    <location>
        <begin position="470"/>
        <end position="490"/>
    </location>
</feature>
<dbReference type="GO" id="GO:0005886">
    <property type="term" value="C:plasma membrane"/>
    <property type="evidence" value="ECO:0007669"/>
    <property type="project" value="UniProtKB-SubCell"/>
</dbReference>
<feature type="transmembrane region" description="Helical" evidence="6">
    <location>
        <begin position="322"/>
        <end position="348"/>
    </location>
</feature>
<feature type="transmembrane region" description="Helical" evidence="6">
    <location>
        <begin position="239"/>
        <end position="264"/>
    </location>
</feature>